<organism evidence="1 2">
    <name type="scientific">Daphnia magna</name>
    <dbReference type="NCBI Taxonomy" id="35525"/>
    <lineage>
        <taxon>Eukaryota</taxon>
        <taxon>Metazoa</taxon>
        <taxon>Ecdysozoa</taxon>
        <taxon>Arthropoda</taxon>
        <taxon>Crustacea</taxon>
        <taxon>Branchiopoda</taxon>
        <taxon>Diplostraca</taxon>
        <taxon>Cladocera</taxon>
        <taxon>Anomopoda</taxon>
        <taxon>Daphniidae</taxon>
        <taxon>Daphnia</taxon>
    </lineage>
</organism>
<evidence type="ECO:0000313" key="2">
    <source>
        <dbReference type="Proteomes" id="UP000076858"/>
    </source>
</evidence>
<protein>
    <submittedName>
        <fullName evidence="1">Uncharacterized protein</fullName>
    </submittedName>
</protein>
<sequence length="56" mass="6317">GNHTKRESCTTLSRLVLHRPLSSDSTCWWLAYTVLRVAKVGSETNKGNYDDDFPSC</sequence>
<comment type="caution">
    <text evidence="1">The sequence shown here is derived from an EMBL/GenBank/DDBJ whole genome shotgun (WGS) entry which is preliminary data.</text>
</comment>
<reference evidence="1 2" key="1">
    <citation type="submission" date="2016-03" db="EMBL/GenBank/DDBJ databases">
        <title>EvidentialGene: Evidence-directed Construction of Genes on Genomes.</title>
        <authorList>
            <person name="Gilbert D.G."/>
            <person name="Choi J.-H."/>
            <person name="Mockaitis K."/>
            <person name="Colbourne J."/>
            <person name="Pfrender M."/>
        </authorList>
    </citation>
    <scope>NUCLEOTIDE SEQUENCE [LARGE SCALE GENOMIC DNA]</scope>
    <source>
        <strain evidence="1 2">Xinb3</strain>
        <tissue evidence="1">Complete organism</tissue>
    </source>
</reference>
<gene>
    <name evidence="1" type="ORF">APZ42_027972</name>
</gene>
<proteinExistence type="predicted"/>
<dbReference type="EMBL" id="LRGB01002316">
    <property type="protein sequence ID" value="KZS08147.1"/>
    <property type="molecule type" value="Genomic_DNA"/>
</dbReference>
<evidence type="ECO:0000313" key="1">
    <source>
        <dbReference type="EMBL" id="KZS08147.1"/>
    </source>
</evidence>
<name>A0A164QXG1_9CRUS</name>
<accession>A0A164QXG1</accession>
<dbReference type="AlphaFoldDB" id="A0A164QXG1"/>
<keyword evidence="2" id="KW-1185">Reference proteome</keyword>
<dbReference type="Proteomes" id="UP000076858">
    <property type="component" value="Unassembled WGS sequence"/>
</dbReference>
<feature type="non-terminal residue" evidence="1">
    <location>
        <position position="1"/>
    </location>
</feature>